<name>A0AAD1D330_SPHMI</name>
<reference evidence="1 2" key="1">
    <citation type="submission" date="2018-06" db="EMBL/GenBank/DDBJ databases">
        <title>Complete Genome Sequence of the Microcystin-Degrading Bacterium Sphingosinicella microcystinivorans Strain B-9.</title>
        <authorList>
            <person name="Jin H."/>
            <person name="Nishizawa T."/>
            <person name="Guo Y."/>
            <person name="Nishizawa A."/>
            <person name="Park H."/>
            <person name="Kato H."/>
            <person name="Tsuji K."/>
            <person name="Harada K."/>
        </authorList>
    </citation>
    <scope>NUCLEOTIDE SEQUENCE [LARGE SCALE GENOMIC DNA]</scope>
    <source>
        <strain evidence="1 2">B9</strain>
    </source>
</reference>
<dbReference type="KEGG" id="smic:SmB9_01060"/>
<dbReference type="Proteomes" id="UP000275727">
    <property type="component" value="Chromosome"/>
</dbReference>
<evidence type="ECO:0008006" key="3">
    <source>
        <dbReference type="Google" id="ProtNLM"/>
    </source>
</evidence>
<proteinExistence type="predicted"/>
<evidence type="ECO:0000313" key="2">
    <source>
        <dbReference type="Proteomes" id="UP000275727"/>
    </source>
</evidence>
<dbReference type="AlphaFoldDB" id="A0AAD1D330"/>
<dbReference type="SUPFAM" id="SSF54637">
    <property type="entry name" value="Thioesterase/thiol ester dehydrase-isomerase"/>
    <property type="match status" value="1"/>
</dbReference>
<sequence>MFVDPAPGPVLANFGLENLRFIKSVKLGESIKVALAAKAKSLRSPKMGEVRWAVSVTNQDNELVAAYDLLTMNAA</sequence>
<gene>
    <name evidence="1" type="ORF">SmB9_01060</name>
</gene>
<evidence type="ECO:0000313" key="1">
    <source>
        <dbReference type="EMBL" id="BBE32448.1"/>
    </source>
</evidence>
<organism evidence="1 2">
    <name type="scientific">Sphingosinicella microcystinivorans</name>
    <dbReference type="NCBI Taxonomy" id="335406"/>
    <lineage>
        <taxon>Bacteria</taxon>
        <taxon>Pseudomonadati</taxon>
        <taxon>Pseudomonadota</taxon>
        <taxon>Alphaproteobacteria</taxon>
        <taxon>Sphingomonadales</taxon>
        <taxon>Sphingosinicellaceae</taxon>
        <taxon>Sphingosinicella</taxon>
    </lineage>
</organism>
<dbReference type="Gene3D" id="3.10.129.10">
    <property type="entry name" value="Hotdog Thioesterase"/>
    <property type="match status" value="1"/>
</dbReference>
<dbReference type="EMBL" id="AP018711">
    <property type="protein sequence ID" value="BBE32448.1"/>
    <property type="molecule type" value="Genomic_DNA"/>
</dbReference>
<dbReference type="InterPro" id="IPR029069">
    <property type="entry name" value="HotDog_dom_sf"/>
</dbReference>
<accession>A0AAD1D330</accession>
<protein>
    <recommendedName>
        <fullName evidence="3">MaoC dehydratase-like protein</fullName>
    </recommendedName>
</protein>